<evidence type="ECO:0000313" key="1">
    <source>
        <dbReference type="EMBL" id="BBX86381.1"/>
    </source>
</evidence>
<protein>
    <recommendedName>
        <fullName evidence="3">CHAT domain-containing protein</fullName>
    </recommendedName>
</protein>
<reference evidence="1 2" key="1">
    <citation type="journal article" date="2019" name="Emerg. Microbes Infect.">
        <title>Comprehensive subspecies identification of 175 nontuberculous mycobacteria species based on 7547 genomic profiles.</title>
        <authorList>
            <person name="Matsumoto Y."/>
            <person name="Kinjo T."/>
            <person name="Motooka D."/>
            <person name="Nabeya D."/>
            <person name="Jung N."/>
            <person name="Uechi K."/>
            <person name="Horii T."/>
            <person name="Iida T."/>
            <person name="Fujita J."/>
            <person name="Nakamura S."/>
        </authorList>
    </citation>
    <scope>NUCLEOTIDE SEQUENCE [LARGE SCALE GENOMIC DNA]</scope>
    <source>
        <strain evidence="1 2">JCM 15296</strain>
    </source>
</reference>
<evidence type="ECO:0000313" key="2">
    <source>
        <dbReference type="Proteomes" id="UP000465609"/>
    </source>
</evidence>
<gene>
    <name evidence="1" type="ORF">MAUB_42540</name>
</gene>
<dbReference type="RefSeq" id="WP_138228785.1">
    <property type="nucleotide sequence ID" value="NZ_AP022577.1"/>
</dbReference>
<accession>A0ABN5YZP5</accession>
<sequence length="322" mass="35308">MTQQVIIVFGVEIRDYSWTKDVKPFVAQYCGVKAGSSDTFTYPKNATGSAVAYEIHIKFEFADFAAALDTADAIVMYNGHSRYGQGPSCGPANTPTLPDKKNYPVNPWGVHYRMGYDAVKAHCLEDIMHHSILPTEYDLPNGKSTFLPRALVKAAENANNVPPGAGCFTSGAWRAFDSCQGGLAKKTTSRGDTPLQGRHYYAAIHGTGPSRWDVIDGPKDEFLSAVSVGSTDLDKTKLKCKLLIMAACSSRVHFLDALARQRDAEQSKCKFILANFLAWEVFPLVFLRQVLLRGLDPTTLDGMKTLVKKFNAEDGSGYVGLY</sequence>
<keyword evidence="2" id="KW-1185">Reference proteome</keyword>
<dbReference type="Proteomes" id="UP000465609">
    <property type="component" value="Chromosome"/>
</dbReference>
<dbReference type="EMBL" id="AP022577">
    <property type="protein sequence ID" value="BBX86381.1"/>
    <property type="molecule type" value="Genomic_DNA"/>
</dbReference>
<name>A0ABN5YZP5_9MYCO</name>
<proteinExistence type="predicted"/>
<evidence type="ECO:0008006" key="3">
    <source>
        <dbReference type="Google" id="ProtNLM"/>
    </source>
</evidence>
<organism evidence="1 2">
    <name type="scientific">Mycolicibacterium aubagnense</name>
    <dbReference type="NCBI Taxonomy" id="319707"/>
    <lineage>
        <taxon>Bacteria</taxon>
        <taxon>Bacillati</taxon>
        <taxon>Actinomycetota</taxon>
        <taxon>Actinomycetes</taxon>
        <taxon>Mycobacteriales</taxon>
        <taxon>Mycobacteriaceae</taxon>
        <taxon>Mycolicibacterium</taxon>
    </lineage>
</organism>